<sequence length="749" mass="81829">MPPAIIAGAIAIGASAAYAAGYIALTTALIISTAATVAGALLTKVSVPSLGNYTSQQDRKQVLRSSAAPKNYIYGKTKMSGVMFFAEEQAGDQTDKEWLHIAIAVCAHEVNAILAVYLGDDDISTYGEYAQYQVHNNSTDVSDMLSRAPSWKPDMIGQGICWVRLSLKFNQEKFPSGLPNITFLVEGKKVYDPRSGLTQYSNNAALCILDYYRDYLKVPDSELLMDEFIEAANLCDETINGNSYSEPRYTINGVFDASEAVSSTLDDLHLCCAGEPTYIGGKHGLLVGAYYGPATMVLDESQIVGDIKIVPETAWNERINIVQGTFIDPEQGYTEVDYPAVKVDAYIIEDGAEFTTDQKYRFVTSEFQAQRLAQITINRKRLGRTMDIPLNFAGYPYRPGRYVKINIPRLGIVMEEFRVTKWALNPNGTGIKITVRQENADVWGDAVGQPIDRPDLTNLPGPNVPAPTNIQFVPVASNAEVNYQGTLSWVNPTIVDFTQIIIQGNGKTIVSQQSTETSIQVNGLDRGVTYTAYLRNSAKAGILSNVATLQFVLAIDSKYYGDIYANNGYFKGTIYANNIVGDVYNKMSGGIPYVNVDDSFGSGFPWASNAGEHVIWSIPGEEFDRTMDSNLYLTLTSTQRQYFTILMRAPGLPDQQVAYIDTGNGGENSPAVVQLNGVTVPATDRDTPCQLVCVVGENRSSGASFFTPYALQTVKADSGSGAMELVGRVIREVPWVALYKKGRTPIIPV</sequence>
<accession>A0AAU8EHP6</accession>
<reference evidence="1" key="1">
    <citation type="submission" date="2024-05" db="EMBL/GenBank/DDBJ databases">
        <authorList>
            <person name="Ferriol-Gonzalez C."/>
            <person name="Concha-Eloko R."/>
            <person name="Bernabeu-Gimeno M."/>
            <person name="Fernandez-Cuenca F."/>
            <person name="Canada-Garcia J.E."/>
            <person name="Garcia-Cobos S."/>
            <person name="Sanjuan R."/>
            <person name="Domingo-Calap P."/>
        </authorList>
    </citation>
    <scope>NUCLEOTIDE SEQUENCE</scope>
</reference>
<name>A0AAU8EHP6_9VIRU</name>
<protein>
    <submittedName>
        <fullName evidence="1">Central tail fiber J</fullName>
    </submittedName>
</protein>
<evidence type="ECO:0000313" key="1">
    <source>
        <dbReference type="EMBL" id="XCG96918.1"/>
    </source>
</evidence>
<organism evidence="1">
    <name type="scientific">Klebsiella phage vB_Kpn2-P2</name>
    <dbReference type="NCBI Taxonomy" id="3230849"/>
    <lineage>
        <taxon>Viruses</taxon>
    </lineage>
</organism>
<proteinExistence type="predicted"/>
<gene>
    <name evidence="1" type="ORF">vBKpn2P2_70</name>
</gene>
<dbReference type="EMBL" id="PP848851">
    <property type="protein sequence ID" value="XCG96918.1"/>
    <property type="molecule type" value="Genomic_DNA"/>
</dbReference>